<dbReference type="Pfam" id="PF07715">
    <property type="entry name" value="Plug"/>
    <property type="match status" value="1"/>
</dbReference>
<dbReference type="InterPro" id="IPR036942">
    <property type="entry name" value="Beta-barrel_TonB_sf"/>
</dbReference>
<dbReference type="InterPro" id="IPR011662">
    <property type="entry name" value="Secretin/TonB_short_N"/>
</dbReference>
<gene>
    <name evidence="9" type="ORF">H8S64_09715</name>
</gene>
<dbReference type="Pfam" id="PF13715">
    <property type="entry name" value="CarbopepD_reg_2"/>
    <property type="match status" value="1"/>
</dbReference>
<dbReference type="Gene3D" id="3.55.50.30">
    <property type="match status" value="1"/>
</dbReference>
<sequence>MKELSFRFRFRGSPKSIEWIRVIKLFVLFVMLSSESLFATVKAQQVRLNLEIENKSLVEVMDLLKEKAGVQFVYSGADVKSVNNISVSIKDKNVVEILDIVLKGTNLTYVQEGNLIILRHATLVQAKDEKPRVVTGTVTGMVKTDTLAGVTVQIKGTTVGTVTDIKGRYKLTLPVSNDVELIFSFIGKKAKTVKYTGQTELNVILEDDAEALDEVVALGYLNTDKKKLTSAVTTLKAEDIMMPGVSSIDKMLEGHVPGLIFMQNSGQVGATPRLRIRGTSTVLGSQEPLWVLDGVVLTDPVNVDPTDINDLDFVNLLGNAISGLNPYDIEDINILKDASATALYGTKAANGVIVITTKKGKVGPLRLNYHVDGSFARRPRYSDRAIYLMNSRERVDYSREAIEKGMKYNSTEDGWTGYEALVEQYKKGLISFDKFQEEVTRFETMNTDWLGEITRNSFSHNHTLSFSGGSENFRYHASLGYGRENGVLVKESADRYNSVLNLNFTQNKFSAQFKLSANVREQDHTPADVGLMDYAYGTSRAVPLYDKDGTLHYHQVQKNQRPVYFNVLNERDNSYNKVKGHTVSFMTNLSYEIIPRLKAQATLSYSLSDTDNETYHAENTAYAYGYSYFQKDPRYNDFVSNRQATLPFGGELQKDNTKNNSYTLRGQVNYYHYLDEYEQHMLSVDVGGELSSSKYTGFAKTIRCYLPDRGMTVNKVDEEVYFKYAEWLASDPNALGKLKDRTSNKVGLYGSLTYSFRNAYIFNVNARLDFSNEFGNLTNDKILPVWSLSGRWNLKENVLANVNWINNVALRASFGYQGNITNEATPELIIQKGEVNQVFNEYQSTIKTFPNPDLGWEKTASFNTSVDFSLFNNSLKGMVSYFYKKTKNAYLTKKVSRVNGVASYKVNEGTVENSGFEFSFNIVPMNRMLSDISSSGERKGFRWSIDPQLGQVVNKLINKLGRGSDFDPLHDDFNYQDYLNGNAYVNGRPLNSFFSYEFTGLDPADGRPTFARVEEDLWDQYIDMPKSKVFTTIMQYSGCRVPYLQGGISNTFEYNNFILSFNLAYSIGSKVRLLKLYDNVSGSSVPQPIKNMRKEFVHRWKRPGDEKNTNIPGMLKAEDFSASINSPWWKNEPFKFADHIWQMYDFSNIRVVSGNYLKLQSMSLRYVMPQKICKHLHVKNMYVSLSGSNLFTWSAKELRGQDPTSQSGSADRINLSVRPTYSFSIDVSF</sequence>
<organism evidence="9 10">
    <name type="scientific">Butyricimonas hominis</name>
    <dbReference type="NCBI Taxonomy" id="2763032"/>
    <lineage>
        <taxon>Bacteria</taxon>
        <taxon>Pseudomonadati</taxon>
        <taxon>Bacteroidota</taxon>
        <taxon>Bacteroidia</taxon>
        <taxon>Bacteroidales</taxon>
        <taxon>Odoribacteraceae</taxon>
        <taxon>Butyricimonas</taxon>
    </lineage>
</organism>
<dbReference type="NCBIfam" id="TIGR04057">
    <property type="entry name" value="SusC_RagA_signa"/>
    <property type="match status" value="1"/>
</dbReference>
<dbReference type="NCBIfam" id="TIGR04056">
    <property type="entry name" value="OMP_RagA_SusC"/>
    <property type="match status" value="1"/>
</dbReference>
<dbReference type="Gene3D" id="2.170.130.10">
    <property type="entry name" value="TonB-dependent receptor, plug domain"/>
    <property type="match status" value="1"/>
</dbReference>
<dbReference type="InterPro" id="IPR039426">
    <property type="entry name" value="TonB-dep_rcpt-like"/>
</dbReference>
<keyword evidence="4 7" id="KW-0812">Transmembrane</keyword>
<evidence type="ECO:0000256" key="6">
    <source>
        <dbReference type="ARBA" id="ARBA00023237"/>
    </source>
</evidence>
<keyword evidence="10" id="KW-1185">Reference proteome</keyword>
<accession>A0ABR7D1X2</accession>
<comment type="similarity">
    <text evidence="7">Belongs to the TonB-dependent receptor family.</text>
</comment>
<feature type="domain" description="Secretin/TonB short N-terminal" evidence="8">
    <location>
        <begin position="70"/>
        <end position="121"/>
    </location>
</feature>
<evidence type="ECO:0000256" key="4">
    <source>
        <dbReference type="ARBA" id="ARBA00022692"/>
    </source>
</evidence>
<dbReference type="SMART" id="SM00965">
    <property type="entry name" value="STN"/>
    <property type="match status" value="1"/>
</dbReference>
<dbReference type="Gene3D" id="2.60.40.1120">
    <property type="entry name" value="Carboxypeptidase-like, regulatory domain"/>
    <property type="match status" value="1"/>
</dbReference>
<dbReference type="EMBL" id="JACOOH010000004">
    <property type="protein sequence ID" value="MBC5621375.1"/>
    <property type="molecule type" value="Genomic_DNA"/>
</dbReference>
<keyword evidence="6 7" id="KW-0998">Cell outer membrane</keyword>
<reference evidence="9 10" key="1">
    <citation type="submission" date="2020-08" db="EMBL/GenBank/DDBJ databases">
        <title>Genome public.</title>
        <authorList>
            <person name="Liu C."/>
            <person name="Sun Q."/>
        </authorList>
    </citation>
    <scope>NUCLEOTIDE SEQUENCE [LARGE SCALE GENOMIC DNA]</scope>
    <source>
        <strain evidence="9 10">NSJ-56</strain>
    </source>
</reference>
<comment type="subcellular location">
    <subcellularLocation>
        <location evidence="1 7">Cell outer membrane</location>
        <topology evidence="1 7">Multi-pass membrane protein</topology>
    </subcellularLocation>
</comment>
<evidence type="ECO:0000256" key="7">
    <source>
        <dbReference type="PROSITE-ProRule" id="PRU01360"/>
    </source>
</evidence>
<protein>
    <submittedName>
        <fullName evidence="9">SusC/RagA family TonB-linked outer membrane protein</fullName>
    </submittedName>
</protein>
<dbReference type="SUPFAM" id="SSF56935">
    <property type="entry name" value="Porins"/>
    <property type="match status" value="1"/>
</dbReference>
<comment type="caution">
    <text evidence="9">The sequence shown here is derived from an EMBL/GenBank/DDBJ whole genome shotgun (WGS) entry which is preliminary data.</text>
</comment>
<evidence type="ECO:0000256" key="3">
    <source>
        <dbReference type="ARBA" id="ARBA00022452"/>
    </source>
</evidence>
<evidence type="ECO:0000313" key="9">
    <source>
        <dbReference type="EMBL" id="MBC5621375.1"/>
    </source>
</evidence>
<dbReference type="RefSeq" id="WP_186975927.1">
    <property type="nucleotide sequence ID" value="NZ_JACOOH010000004.1"/>
</dbReference>
<dbReference type="Gene3D" id="2.40.170.20">
    <property type="entry name" value="TonB-dependent receptor, beta-barrel domain"/>
    <property type="match status" value="1"/>
</dbReference>
<evidence type="ECO:0000313" key="10">
    <source>
        <dbReference type="Proteomes" id="UP000646484"/>
    </source>
</evidence>
<dbReference type="InterPro" id="IPR012910">
    <property type="entry name" value="Plug_dom"/>
</dbReference>
<evidence type="ECO:0000256" key="2">
    <source>
        <dbReference type="ARBA" id="ARBA00022448"/>
    </source>
</evidence>
<dbReference type="InterPro" id="IPR037066">
    <property type="entry name" value="Plug_dom_sf"/>
</dbReference>
<dbReference type="InterPro" id="IPR008969">
    <property type="entry name" value="CarboxyPept-like_regulatory"/>
</dbReference>
<evidence type="ECO:0000256" key="5">
    <source>
        <dbReference type="ARBA" id="ARBA00023136"/>
    </source>
</evidence>
<evidence type="ECO:0000256" key="1">
    <source>
        <dbReference type="ARBA" id="ARBA00004571"/>
    </source>
</evidence>
<dbReference type="PROSITE" id="PS52016">
    <property type="entry name" value="TONB_DEPENDENT_REC_3"/>
    <property type="match status" value="1"/>
</dbReference>
<dbReference type="Proteomes" id="UP000646484">
    <property type="component" value="Unassembled WGS sequence"/>
</dbReference>
<dbReference type="Pfam" id="PF07660">
    <property type="entry name" value="STN"/>
    <property type="match status" value="1"/>
</dbReference>
<keyword evidence="3 7" id="KW-1134">Transmembrane beta strand</keyword>
<dbReference type="InterPro" id="IPR023996">
    <property type="entry name" value="TonB-dep_OMP_SusC/RagA"/>
</dbReference>
<name>A0ABR7D1X2_9BACT</name>
<dbReference type="SUPFAM" id="SSF49464">
    <property type="entry name" value="Carboxypeptidase regulatory domain-like"/>
    <property type="match status" value="1"/>
</dbReference>
<evidence type="ECO:0000259" key="8">
    <source>
        <dbReference type="SMART" id="SM00965"/>
    </source>
</evidence>
<proteinExistence type="inferred from homology"/>
<dbReference type="InterPro" id="IPR023997">
    <property type="entry name" value="TonB-dep_OMP_SusC/RagA_CS"/>
</dbReference>
<keyword evidence="5 7" id="KW-0472">Membrane</keyword>
<keyword evidence="2 7" id="KW-0813">Transport</keyword>